<dbReference type="Pfam" id="PF01753">
    <property type="entry name" value="zf-MYND"/>
    <property type="match status" value="1"/>
</dbReference>
<evidence type="ECO:0000256" key="4">
    <source>
        <dbReference type="PROSITE-ProRule" id="PRU00134"/>
    </source>
</evidence>
<evidence type="ECO:0000313" key="7">
    <source>
        <dbReference type="Proteomes" id="UP001212152"/>
    </source>
</evidence>
<dbReference type="GO" id="GO:0008270">
    <property type="term" value="F:zinc ion binding"/>
    <property type="evidence" value="ECO:0007669"/>
    <property type="project" value="UniProtKB-KW"/>
</dbReference>
<dbReference type="PROSITE" id="PS50865">
    <property type="entry name" value="ZF_MYND_2"/>
    <property type="match status" value="1"/>
</dbReference>
<keyword evidence="2 4" id="KW-0863">Zinc-finger</keyword>
<sequence>MAASACQPHSLPLTQQRLRLSHVCNYCGQPETTGLGTALDPCGNCQLAFYCSPICEELDWNSKRDSHSKTCVPISRRAPAVARFTNDVISYVRRHHHGFLKVAKSQFRKFGPGVAFKAIPGPPTYMTSTWGFSMTMEGPKEAPRWISFNGTPVVIKTVNFLFTAQDIPISLLVPVSWALTDQQHDDAGPDAAVGSAAPAGCDSGFNRDFRSTVHDGFWLDNPRFHHRSRFV</sequence>
<dbReference type="SUPFAM" id="SSF144232">
    <property type="entry name" value="HIT/MYND zinc finger-like"/>
    <property type="match status" value="1"/>
</dbReference>
<dbReference type="Gene3D" id="6.10.140.2220">
    <property type="match status" value="1"/>
</dbReference>
<keyword evidence="1" id="KW-0479">Metal-binding</keyword>
<keyword evidence="3" id="KW-0862">Zinc</keyword>
<comment type="caution">
    <text evidence="6">The sequence shown here is derived from an EMBL/GenBank/DDBJ whole genome shotgun (WGS) entry which is preliminary data.</text>
</comment>
<gene>
    <name evidence="6" type="ORF">HDU87_006211</name>
</gene>
<evidence type="ECO:0000259" key="5">
    <source>
        <dbReference type="PROSITE" id="PS50865"/>
    </source>
</evidence>
<dbReference type="Proteomes" id="UP001212152">
    <property type="component" value="Unassembled WGS sequence"/>
</dbReference>
<evidence type="ECO:0000313" key="6">
    <source>
        <dbReference type="EMBL" id="KAJ3175391.1"/>
    </source>
</evidence>
<dbReference type="EMBL" id="JADGJQ010000052">
    <property type="protein sequence ID" value="KAJ3175391.1"/>
    <property type="molecule type" value="Genomic_DNA"/>
</dbReference>
<evidence type="ECO:0000256" key="3">
    <source>
        <dbReference type="ARBA" id="ARBA00022833"/>
    </source>
</evidence>
<accession>A0AAD5TFP5</accession>
<dbReference type="AlphaFoldDB" id="A0AAD5TFP5"/>
<organism evidence="6 7">
    <name type="scientific">Geranomyces variabilis</name>
    <dbReference type="NCBI Taxonomy" id="109894"/>
    <lineage>
        <taxon>Eukaryota</taxon>
        <taxon>Fungi</taxon>
        <taxon>Fungi incertae sedis</taxon>
        <taxon>Chytridiomycota</taxon>
        <taxon>Chytridiomycota incertae sedis</taxon>
        <taxon>Chytridiomycetes</taxon>
        <taxon>Spizellomycetales</taxon>
        <taxon>Powellomycetaceae</taxon>
        <taxon>Geranomyces</taxon>
    </lineage>
</organism>
<reference evidence="6" key="1">
    <citation type="submission" date="2020-05" db="EMBL/GenBank/DDBJ databases">
        <title>Phylogenomic resolution of chytrid fungi.</title>
        <authorList>
            <person name="Stajich J.E."/>
            <person name="Amses K."/>
            <person name="Simmons R."/>
            <person name="Seto K."/>
            <person name="Myers J."/>
            <person name="Bonds A."/>
            <person name="Quandt C.A."/>
            <person name="Barry K."/>
            <person name="Liu P."/>
            <person name="Grigoriev I."/>
            <person name="Longcore J.E."/>
            <person name="James T.Y."/>
        </authorList>
    </citation>
    <scope>NUCLEOTIDE SEQUENCE</scope>
    <source>
        <strain evidence="6">JEL0379</strain>
    </source>
</reference>
<feature type="domain" description="MYND-type" evidence="5">
    <location>
        <begin position="24"/>
        <end position="71"/>
    </location>
</feature>
<evidence type="ECO:0000256" key="1">
    <source>
        <dbReference type="ARBA" id="ARBA00022723"/>
    </source>
</evidence>
<evidence type="ECO:0000256" key="2">
    <source>
        <dbReference type="ARBA" id="ARBA00022771"/>
    </source>
</evidence>
<dbReference type="InterPro" id="IPR002893">
    <property type="entry name" value="Znf_MYND"/>
</dbReference>
<keyword evidence="7" id="KW-1185">Reference proteome</keyword>
<protein>
    <recommendedName>
        <fullName evidence="5">MYND-type domain-containing protein</fullName>
    </recommendedName>
</protein>
<proteinExistence type="predicted"/>
<name>A0AAD5TFP5_9FUNG</name>